<dbReference type="EC" id="4.3.2.1" evidence="4"/>
<keyword evidence="5" id="KW-0055">Arginine biosynthesis</keyword>
<dbReference type="PROSITE" id="PS00163">
    <property type="entry name" value="FUMARATE_LYASES"/>
    <property type="match status" value="1"/>
</dbReference>
<dbReference type="InterPro" id="IPR009049">
    <property type="entry name" value="Argininosuccinate_lyase"/>
</dbReference>
<dbReference type="Gene3D" id="1.10.40.30">
    <property type="entry name" value="Fumarase/aspartase (C-terminal domain)"/>
    <property type="match status" value="1"/>
</dbReference>
<dbReference type="GO" id="GO:0005829">
    <property type="term" value="C:cytosol"/>
    <property type="evidence" value="ECO:0007669"/>
    <property type="project" value="TreeGrafter"/>
</dbReference>
<dbReference type="PATRIC" id="fig|1440762.4.peg.2270"/>
<dbReference type="STRING" id="1440762.Y882_13170"/>
<accession>A0A0G9H0Y8</accession>
<evidence type="ECO:0000313" key="8">
    <source>
        <dbReference type="Proteomes" id="UP000035481"/>
    </source>
</evidence>
<dbReference type="GO" id="GO:0004056">
    <property type="term" value="F:argininosuccinate lyase activity"/>
    <property type="evidence" value="ECO:0007669"/>
    <property type="project" value="UniProtKB-EC"/>
</dbReference>
<comment type="catalytic activity">
    <reaction evidence="1">
        <text>2-(N(omega)-L-arginino)succinate = fumarate + L-arginine</text>
        <dbReference type="Rhea" id="RHEA:24020"/>
        <dbReference type="ChEBI" id="CHEBI:29806"/>
        <dbReference type="ChEBI" id="CHEBI:32682"/>
        <dbReference type="ChEBI" id="CHEBI:57472"/>
        <dbReference type="EC" id="4.3.2.1"/>
    </reaction>
</comment>
<dbReference type="AlphaFoldDB" id="A0A0G9H0Y8"/>
<dbReference type="Gene3D" id="1.20.200.10">
    <property type="entry name" value="Fumarase/aspartase (Central domain)"/>
    <property type="match status" value="1"/>
</dbReference>
<evidence type="ECO:0000256" key="2">
    <source>
        <dbReference type="ARBA" id="ARBA00004941"/>
    </source>
</evidence>
<dbReference type="UniPathway" id="UPA00068">
    <property type="reaction ID" value="UER00114"/>
</dbReference>
<gene>
    <name evidence="7" type="ORF">Y882_13170</name>
</gene>
<dbReference type="OrthoDB" id="9769623at2"/>
<dbReference type="SUPFAM" id="SSF48557">
    <property type="entry name" value="L-aspartase-like"/>
    <property type="match status" value="1"/>
</dbReference>
<dbReference type="InterPro" id="IPR024083">
    <property type="entry name" value="Fumarase/histidase_N"/>
</dbReference>
<dbReference type="Pfam" id="PF00206">
    <property type="entry name" value="Lyase_1"/>
    <property type="match status" value="1"/>
</dbReference>
<dbReference type="RefSeq" id="WP_046972333.1">
    <property type="nucleotide sequence ID" value="NZ_JPLA01000032.1"/>
</dbReference>
<evidence type="ECO:0000313" key="7">
    <source>
        <dbReference type="EMBL" id="KLD63126.1"/>
    </source>
</evidence>
<sequence>MTQPLWQKSNIKIDARIMAFLAGDDVLLDREFFLHDITASKAHVEGLANIGVVSADEAAALKRELDALAEDFRSGAFVLDDRYEDGHSAIEARLTERLGDAGRRVHTGRSRNDQILVATRLWLKEQLAALEQYCRAIAQVCLDRAAQPAVPLPGYTHLQRAVVSSTGMWFAGFAEGFIDNALRAKQTALLIDANPLGTAAGYGVNLKLDREHTTQALGFARMQVSPIYAQLSRGKFEMAVLEAIAGALLDVRRMAWDLSLFTTAEFNFVKLPSEYTTGSSIMPNKRNPDVVELLRASYASVAAARTEIEQLLSLPSGYQRDLQFSKGSLFHGCRHGLAALELVPDLLARMEWNEPAMRAAIEPAMYATDVAIEQAAAGVPFRDAYRAAADAAASAGAGRTPEGSLAARVSPGSGNDLRLDELRDRLGHLDV</sequence>
<dbReference type="InterPro" id="IPR020557">
    <property type="entry name" value="Fumarate_lyase_CS"/>
</dbReference>
<comment type="pathway">
    <text evidence="2">Amino-acid biosynthesis; L-arginine biosynthesis; L-arginine from L-ornithine and carbamoyl phosphate: step 3/3.</text>
</comment>
<evidence type="ECO:0000256" key="5">
    <source>
        <dbReference type="ARBA" id="ARBA00022571"/>
    </source>
</evidence>
<keyword evidence="5" id="KW-0028">Amino-acid biosynthesis</keyword>
<organism evidence="7 8">
    <name type="scientific">Dyella japonica DSM 16301</name>
    <dbReference type="NCBI Taxonomy" id="1440762"/>
    <lineage>
        <taxon>Bacteria</taxon>
        <taxon>Pseudomonadati</taxon>
        <taxon>Pseudomonadota</taxon>
        <taxon>Gammaproteobacteria</taxon>
        <taxon>Lysobacterales</taxon>
        <taxon>Rhodanobacteraceae</taxon>
        <taxon>Dyella</taxon>
    </lineage>
</organism>
<proteinExistence type="inferred from homology"/>
<dbReference type="Proteomes" id="UP000035481">
    <property type="component" value="Unassembled WGS sequence"/>
</dbReference>
<keyword evidence="7" id="KW-0456">Lyase</keyword>
<reference evidence="7 8" key="1">
    <citation type="journal article" date="2015" name="Antonie Van Leeuwenhoek">
        <title>A phylogenomic and molecular marker based taxonomic framework for the order Xanthomonadales: proposal to transfer the families Algiphilaceae and Solimonadaceae to the order Nevskiales ord. nov. and to create a new family within the order Xanthomonadales, the family Rhodanobacteraceae fam. nov., containing the genus Rhodanobacter and its closest relatives.</title>
        <authorList>
            <person name="Naushad S."/>
            <person name="Adeolu M."/>
            <person name="Wong S."/>
            <person name="Sohail M."/>
            <person name="Schellhorn H.E."/>
            <person name="Gupta R.S."/>
        </authorList>
    </citation>
    <scope>NUCLEOTIDE SEQUENCE [LARGE SCALE GENOMIC DNA]</scope>
    <source>
        <strain evidence="7 8">DSM 16301</strain>
    </source>
</reference>
<dbReference type="InterPro" id="IPR022761">
    <property type="entry name" value="Fumarate_lyase_N"/>
</dbReference>
<protein>
    <recommendedName>
        <fullName evidence="4">argininosuccinate lyase</fullName>
        <ecNumber evidence="4">4.3.2.1</ecNumber>
    </recommendedName>
</protein>
<dbReference type="PRINTS" id="PR00149">
    <property type="entry name" value="FUMRATELYASE"/>
</dbReference>
<dbReference type="EMBL" id="JPLA01000032">
    <property type="protein sequence ID" value="KLD63126.1"/>
    <property type="molecule type" value="Genomic_DNA"/>
</dbReference>
<dbReference type="InterPro" id="IPR000362">
    <property type="entry name" value="Fumarate_lyase_fam"/>
</dbReference>
<evidence type="ECO:0000256" key="4">
    <source>
        <dbReference type="ARBA" id="ARBA00012338"/>
    </source>
</evidence>
<evidence type="ECO:0000259" key="6">
    <source>
        <dbReference type="Pfam" id="PF00206"/>
    </source>
</evidence>
<dbReference type="PANTHER" id="PTHR43814:SF1">
    <property type="entry name" value="ARGININOSUCCINATE LYASE"/>
    <property type="match status" value="1"/>
</dbReference>
<evidence type="ECO:0000256" key="1">
    <source>
        <dbReference type="ARBA" id="ARBA00000985"/>
    </source>
</evidence>
<dbReference type="GO" id="GO:0042450">
    <property type="term" value="P:L-arginine biosynthetic process via ornithine"/>
    <property type="evidence" value="ECO:0007669"/>
    <property type="project" value="InterPro"/>
</dbReference>
<name>A0A0G9H0Y8_9GAMM</name>
<comment type="caution">
    <text evidence="7">The sequence shown here is derived from an EMBL/GenBank/DDBJ whole genome shotgun (WGS) entry which is preliminary data.</text>
</comment>
<dbReference type="PANTHER" id="PTHR43814">
    <property type="entry name" value="ARGININOSUCCINATE LYASE"/>
    <property type="match status" value="1"/>
</dbReference>
<dbReference type="PRINTS" id="PR00145">
    <property type="entry name" value="ARGSUCLYASE"/>
</dbReference>
<comment type="similarity">
    <text evidence="3">In the N-terminal section; belongs to the lyase 1 family. Argininosuccinate lyase subfamily.</text>
</comment>
<dbReference type="InterPro" id="IPR008948">
    <property type="entry name" value="L-Aspartase-like"/>
</dbReference>
<evidence type="ECO:0000256" key="3">
    <source>
        <dbReference type="ARBA" id="ARBA00005552"/>
    </source>
</evidence>
<dbReference type="Gene3D" id="1.10.275.10">
    <property type="entry name" value="Fumarase/aspartase (N-terminal domain)"/>
    <property type="match status" value="1"/>
</dbReference>
<feature type="domain" description="Fumarate lyase N-terminal" evidence="6">
    <location>
        <begin position="34"/>
        <end position="299"/>
    </location>
</feature>